<dbReference type="Gene3D" id="2.60.40.4070">
    <property type="match status" value="1"/>
</dbReference>
<feature type="repeat" description="TPR" evidence="1">
    <location>
        <begin position="146"/>
        <end position="179"/>
    </location>
</feature>
<evidence type="ECO:0000256" key="1">
    <source>
        <dbReference type="PROSITE-ProRule" id="PRU00339"/>
    </source>
</evidence>
<evidence type="ECO:0000313" key="3">
    <source>
        <dbReference type="Proteomes" id="UP000779900"/>
    </source>
</evidence>
<dbReference type="InterPro" id="IPR019734">
    <property type="entry name" value="TPR_rpt"/>
</dbReference>
<dbReference type="InterPro" id="IPR014469">
    <property type="entry name" value="DUF2271"/>
</dbReference>
<dbReference type="AlphaFoldDB" id="A0A938BUG9"/>
<dbReference type="InterPro" id="IPR011990">
    <property type="entry name" value="TPR-like_helical_dom_sf"/>
</dbReference>
<comment type="caution">
    <text evidence="2">The sequence shown here is derived from an EMBL/GenBank/DDBJ whole genome shotgun (WGS) entry which is preliminary data.</text>
</comment>
<organism evidence="2 3">
    <name type="scientific">candidate division WOR-3 bacterium</name>
    <dbReference type="NCBI Taxonomy" id="2052148"/>
    <lineage>
        <taxon>Bacteria</taxon>
        <taxon>Bacteria division WOR-3</taxon>
    </lineage>
</organism>
<dbReference type="Gene3D" id="1.25.40.10">
    <property type="entry name" value="Tetratricopeptide repeat domain"/>
    <property type="match status" value="2"/>
</dbReference>
<evidence type="ECO:0000313" key="2">
    <source>
        <dbReference type="EMBL" id="MBM3331948.1"/>
    </source>
</evidence>
<reference evidence="2" key="1">
    <citation type="submission" date="2019-03" db="EMBL/GenBank/DDBJ databases">
        <title>Lake Tanganyika Metagenome-Assembled Genomes (MAGs).</title>
        <authorList>
            <person name="Tran P."/>
        </authorList>
    </citation>
    <scope>NUCLEOTIDE SEQUENCE</scope>
    <source>
        <strain evidence="2">K_DeepCast_150m_m2_040</strain>
    </source>
</reference>
<sequence>MRIAKLLIAVVLACAGGGKVDRYVKEAGAFAKSDKADSAVLVMRQAVKEYPRSTRAHAYLGLYLGMSAGRTRDFSEASTLIQSAFAQLDQAAAIDSLDIDTRYVRGLLSVQVPDFFLRLEPGVRDLEFILTRSEKTGKPLDEERLVSVWSLLGSGYQKQERMDKAAQAWQRVVEFATDTAVVAQARARLAAIGAMPAESSDLPDDPAALWELGRSRIAAGDTSGAVGPLRKAAGLDSTNLEGLRLLAGVLHRVVAFGYDERIALNTDLRTRLAFEYYHVLDRMVGLSPEDIELRLTRGAAGVNTPFFVGKLDAAIKDLEAVVAACTSSETKAEALYLMGRAYRQKGTSYWVNVATKFGKTGAAKEVLAAMRPPLAEFDPAKVEKPVVVVSFVLGFQDELAPQTAVWVEDDKGGYVRTLYVSGFSGHAKKAQVDLPFWARSSEFRSCDAVTGASIDLGQHIYTWDLKDLDGRTVQPGNYVIKVESSWWPSMKADVASVQLAVGGREARARAEPRDLIPFLDAHFIPRNSE</sequence>
<dbReference type="Proteomes" id="UP000779900">
    <property type="component" value="Unassembled WGS sequence"/>
</dbReference>
<dbReference type="EMBL" id="VGIR01000052">
    <property type="protein sequence ID" value="MBM3331948.1"/>
    <property type="molecule type" value="Genomic_DNA"/>
</dbReference>
<dbReference type="PROSITE" id="PS50005">
    <property type="entry name" value="TPR"/>
    <property type="match status" value="1"/>
</dbReference>
<protein>
    <submittedName>
        <fullName evidence="2">DUF2271 domain-containing protein</fullName>
    </submittedName>
</protein>
<dbReference type="Pfam" id="PF10029">
    <property type="entry name" value="DUF2271"/>
    <property type="match status" value="1"/>
</dbReference>
<proteinExistence type="predicted"/>
<name>A0A938BUG9_UNCW3</name>
<gene>
    <name evidence="2" type="ORF">FJY68_08890</name>
</gene>
<dbReference type="SUPFAM" id="SSF48452">
    <property type="entry name" value="TPR-like"/>
    <property type="match status" value="2"/>
</dbReference>
<keyword evidence="1" id="KW-0802">TPR repeat</keyword>
<accession>A0A938BUG9</accession>